<feature type="region of interest" description="Disordered" evidence="11">
    <location>
        <begin position="1608"/>
        <end position="1698"/>
    </location>
</feature>
<evidence type="ECO:0000256" key="11">
    <source>
        <dbReference type="SAM" id="MobiDB-lite"/>
    </source>
</evidence>
<dbReference type="Pfam" id="PF23588">
    <property type="entry name" value="HTH_CHD1_Hrp3"/>
    <property type="match status" value="1"/>
</dbReference>
<feature type="compositionally biased region" description="Basic and acidic residues" evidence="11">
    <location>
        <begin position="47"/>
        <end position="57"/>
    </location>
</feature>
<dbReference type="InterPro" id="IPR014001">
    <property type="entry name" value="Helicase_ATP-bd"/>
</dbReference>
<dbReference type="GO" id="GO:0003677">
    <property type="term" value="F:DNA binding"/>
    <property type="evidence" value="ECO:0007669"/>
    <property type="project" value="UniProtKB-KW"/>
</dbReference>
<dbReference type="GO" id="GO:0006325">
    <property type="term" value="P:chromatin organization"/>
    <property type="evidence" value="ECO:0007669"/>
    <property type="project" value="UniProtKB-KW"/>
</dbReference>
<accession>A0ABC9EPT7</accession>
<dbReference type="InterPro" id="IPR049730">
    <property type="entry name" value="SNF2/RAD54-like_C"/>
</dbReference>
<evidence type="ECO:0000256" key="2">
    <source>
        <dbReference type="ARBA" id="ARBA00007025"/>
    </source>
</evidence>
<evidence type="ECO:0000256" key="4">
    <source>
        <dbReference type="ARBA" id="ARBA00022741"/>
    </source>
</evidence>
<dbReference type="SMART" id="SM00487">
    <property type="entry name" value="DEXDc"/>
    <property type="match status" value="1"/>
</dbReference>
<dbReference type="InterPro" id="IPR001650">
    <property type="entry name" value="Helicase_C-like"/>
</dbReference>
<keyword evidence="5" id="KW-0378">Hydrolase</keyword>
<dbReference type="InterPro" id="IPR000330">
    <property type="entry name" value="SNF2_N"/>
</dbReference>
<dbReference type="InterPro" id="IPR025260">
    <property type="entry name" value="CHD1-like_C"/>
</dbReference>
<feature type="compositionally biased region" description="Polar residues" evidence="11">
    <location>
        <begin position="66"/>
        <end position="75"/>
    </location>
</feature>
<evidence type="ECO:0000256" key="7">
    <source>
        <dbReference type="ARBA" id="ARBA00022840"/>
    </source>
</evidence>
<feature type="domain" description="Helicase ATP-binding" evidence="13">
    <location>
        <begin position="599"/>
        <end position="771"/>
    </location>
</feature>
<comment type="similarity">
    <text evidence="2">Belongs to the SNF2/RAD54 helicase family.</text>
</comment>
<feature type="domain" description="Chromo" evidence="12">
    <location>
        <begin position="382"/>
        <end position="470"/>
    </location>
</feature>
<keyword evidence="10" id="KW-0539">Nucleus</keyword>
<feature type="compositionally biased region" description="Polar residues" evidence="11">
    <location>
        <begin position="1686"/>
        <end position="1698"/>
    </location>
</feature>
<dbReference type="FunFam" id="3.40.50.300:FF:000130">
    <property type="entry name" value="Chromodomain-helicase-DNA-binding protein 2 isoform 1"/>
    <property type="match status" value="1"/>
</dbReference>
<evidence type="ECO:0000256" key="1">
    <source>
        <dbReference type="ARBA" id="ARBA00004123"/>
    </source>
</evidence>
<feature type="domain" description="Chromo" evidence="12">
    <location>
        <begin position="495"/>
        <end position="551"/>
    </location>
</feature>
<evidence type="ECO:0000256" key="5">
    <source>
        <dbReference type="ARBA" id="ARBA00022801"/>
    </source>
</evidence>
<dbReference type="SUPFAM" id="SSF52540">
    <property type="entry name" value="P-loop containing nucleoside triphosphate hydrolases"/>
    <property type="match status" value="2"/>
</dbReference>
<feature type="compositionally biased region" description="Polar residues" evidence="11">
    <location>
        <begin position="1616"/>
        <end position="1658"/>
    </location>
</feature>
<feature type="compositionally biased region" description="Basic and acidic residues" evidence="11">
    <location>
        <begin position="221"/>
        <end position="233"/>
    </location>
</feature>
<dbReference type="Gene3D" id="3.40.50.10810">
    <property type="entry name" value="Tandem AAA-ATPase domain"/>
    <property type="match status" value="1"/>
</dbReference>
<keyword evidence="7" id="KW-0067">ATP-binding</keyword>
<dbReference type="Pfam" id="PF13907">
    <property type="entry name" value="CHD1-like_C"/>
    <property type="match status" value="1"/>
</dbReference>
<feature type="compositionally biased region" description="Polar residues" evidence="11">
    <location>
        <begin position="1"/>
        <end position="10"/>
    </location>
</feature>
<evidence type="ECO:0000313" key="16">
    <source>
        <dbReference type="Proteomes" id="UP001497457"/>
    </source>
</evidence>
<dbReference type="GO" id="GO:0005634">
    <property type="term" value="C:nucleus"/>
    <property type="evidence" value="ECO:0007669"/>
    <property type="project" value="UniProtKB-SubCell"/>
</dbReference>
<dbReference type="FunFam" id="2.40.50.40:FF:000032">
    <property type="entry name" value="protein CHROMATIN REMODELING 5 isoform X2"/>
    <property type="match status" value="1"/>
</dbReference>
<dbReference type="Pfam" id="PF00385">
    <property type="entry name" value="Chromo"/>
    <property type="match status" value="1"/>
</dbReference>
<evidence type="ECO:0008006" key="17">
    <source>
        <dbReference type="Google" id="ProtNLM"/>
    </source>
</evidence>
<feature type="region of interest" description="Disordered" evidence="11">
    <location>
        <begin position="1"/>
        <end position="383"/>
    </location>
</feature>
<feature type="region of interest" description="Disordered" evidence="11">
    <location>
        <begin position="1427"/>
        <end position="1492"/>
    </location>
</feature>
<dbReference type="Gene3D" id="3.40.50.300">
    <property type="entry name" value="P-loop containing nucleotide triphosphate hydrolases"/>
    <property type="match status" value="1"/>
</dbReference>
<keyword evidence="4" id="KW-0547">Nucleotide-binding</keyword>
<organism evidence="15 16">
    <name type="scientific">Urochloa decumbens</name>
    <dbReference type="NCBI Taxonomy" id="240449"/>
    <lineage>
        <taxon>Eukaryota</taxon>
        <taxon>Viridiplantae</taxon>
        <taxon>Streptophyta</taxon>
        <taxon>Embryophyta</taxon>
        <taxon>Tracheophyta</taxon>
        <taxon>Spermatophyta</taxon>
        <taxon>Magnoliopsida</taxon>
        <taxon>Liliopsida</taxon>
        <taxon>Poales</taxon>
        <taxon>Poaceae</taxon>
        <taxon>PACMAD clade</taxon>
        <taxon>Panicoideae</taxon>
        <taxon>Panicodae</taxon>
        <taxon>Paniceae</taxon>
        <taxon>Melinidinae</taxon>
        <taxon>Urochloa</taxon>
    </lineage>
</organism>
<proteinExistence type="inferred from homology"/>
<dbReference type="GO" id="GO:0005524">
    <property type="term" value="F:ATP binding"/>
    <property type="evidence" value="ECO:0007669"/>
    <property type="project" value="UniProtKB-KW"/>
</dbReference>
<feature type="region of interest" description="Disordered" evidence="11">
    <location>
        <begin position="1712"/>
        <end position="1733"/>
    </location>
</feature>
<dbReference type="Pfam" id="PF00176">
    <property type="entry name" value="SNF2-rel_dom"/>
    <property type="match status" value="1"/>
</dbReference>
<dbReference type="CDD" id="cd18659">
    <property type="entry name" value="CD2_tandem"/>
    <property type="match status" value="1"/>
</dbReference>
<keyword evidence="16" id="KW-1185">Reference proteome</keyword>
<feature type="compositionally biased region" description="Acidic residues" evidence="11">
    <location>
        <begin position="134"/>
        <end position="152"/>
    </location>
</feature>
<feature type="compositionally biased region" description="Basic and acidic residues" evidence="11">
    <location>
        <begin position="363"/>
        <end position="374"/>
    </location>
</feature>
<dbReference type="SMART" id="SM01176">
    <property type="entry name" value="DUF4208"/>
    <property type="match status" value="1"/>
</dbReference>
<dbReference type="InterPro" id="IPR000953">
    <property type="entry name" value="Chromo/chromo_shadow_dom"/>
</dbReference>
<feature type="compositionally biased region" description="Basic and acidic residues" evidence="11">
    <location>
        <begin position="289"/>
        <end position="320"/>
    </location>
</feature>
<keyword evidence="9" id="KW-0238">DNA-binding</keyword>
<name>A0ABC9EPT7_9POAL</name>
<feature type="compositionally biased region" description="Basic and acidic residues" evidence="11">
    <location>
        <begin position="1453"/>
        <end position="1484"/>
    </location>
</feature>
<dbReference type="InterPro" id="IPR038718">
    <property type="entry name" value="SNF2-like_sf"/>
</dbReference>
<dbReference type="CDD" id="cd18793">
    <property type="entry name" value="SF2_C_SNF"/>
    <property type="match status" value="1"/>
</dbReference>
<protein>
    <recommendedName>
        <fullName evidence="17">Protein CHROMATIN REMODELING 5</fullName>
    </recommendedName>
</protein>
<dbReference type="PROSITE" id="PS51192">
    <property type="entry name" value="HELICASE_ATP_BIND_1"/>
    <property type="match status" value="1"/>
</dbReference>
<feature type="compositionally biased region" description="Basic residues" evidence="11">
    <location>
        <begin position="273"/>
        <end position="288"/>
    </location>
</feature>
<gene>
    <name evidence="15" type="ORF">URODEC1_LOCUS97579</name>
</gene>
<dbReference type="GO" id="GO:0004386">
    <property type="term" value="F:helicase activity"/>
    <property type="evidence" value="ECO:0007669"/>
    <property type="project" value="UniProtKB-KW"/>
</dbReference>
<dbReference type="InterPro" id="IPR027417">
    <property type="entry name" value="P-loop_NTPase"/>
</dbReference>
<dbReference type="Gene3D" id="1.10.10.60">
    <property type="entry name" value="Homeodomain-like"/>
    <property type="match status" value="1"/>
</dbReference>
<evidence type="ECO:0000256" key="3">
    <source>
        <dbReference type="ARBA" id="ARBA00022737"/>
    </source>
</evidence>
<dbReference type="InterPro" id="IPR023780">
    <property type="entry name" value="Chromo_domain"/>
</dbReference>
<sequence length="1733" mass="197478">MAFFSNSGSRADSGGYNLNEKADDEGAYESVRDGDVDSNSRQWNLNEKAEDAYHSEPEQYEAGQPSLYSSENTFGQHARRGGGPWGKNFLKDSRSNQTAKEVPSNRGIGAASSHDDMDVSAEDDELNRANGEVPAEDMLSDDYYEQDGEEQIESLHRGGMKQSNCSTSGGATKSASRQKKKTTKYNAYADDDDDEYDDDNDDDDDADEDDPDDVDFEPDSETDKAVDKDKFVDSENSDGGDDDELELSDDEDDDFAENRRQPKRLKVVATKTSKGRKLPMQAQRRRGMSHTDEEYSSGKESDVPSDADFDHRSKKPDRLHQKPVGRNDVAPSNSHNELRTSGRRRTVKKISYAESEESDDSEEKSTKQQKLMKEEPEEEDGETIERVLWHQPKGVAEEAMRNDQSAQPSVTGLPSDFNQQWDELEFYIKWKGQSYLHCQWKTLSELQSVSGFKKVLNYTKRVAEEQRYKRALSREEVEVHDVGKEMELDLIKQYSQVERIFADRVSKADGDDVVPEYLVKWQGLPYAESTWEKDTDIEFAQDAIDEYKAREAATVILGKTVDFQRKKSKASLRRLDDQPEWLKGGKLRDYQLEGLNFLVNGWRNDTNVILADEMGLGKTIQSVSMLGFLHNAQEINGPFLVVVPLSTLSNWAKEFRKWLPNMNVVIYVGNRASREMCQQYEFFSDKKGGRHVKFHTLITTYEVILKDKAVLSKIKWNYLMVDEAHRLKNCEASLYTTLLEFSTKNKLLITGTPLQNSVEELWALLHFLDPVKFNSKDSFVEKYKNLSSFNETELANLHKELRPHILRRVIKDVEKSLPPKIERILRVEMSPLQKQYYKWILERNFQNLNKGVRGNQVSLLNIVVELKKCCNHPFLFESADHGYGGDSIGDRNKVERIVMSSGKLVLLDKLLVRLRETNHRVLIFSQMVKMLDILAEYLSLRGFQFQRLDGSTRADLRHQAMEHFNAPGSDDFCFLLSTRAGGLGINLATADTVIIFDSDWNPQNDLQAMSRAHRIGQQETVNIYRFVTCKSVEEDILERAKKKMVLDHLVIQKLNAEGRLEKKESKKGGSMFDKNELSAILRFGAEELFKEDKTDEETKRNLESLDIDEILERAEKVETKGGEGEEGNELLSAFKVANFSSGEDDATFWSRLIQPDPADVVQRDVLQETLAPRAARSKKSYVEDPQLDKSNNNRKRRAVEAQEKPRRRSSRTVETVVSLPLVDGAVAQVREWSFGNIPKKDASRFVRAVKKFGNATQIDLIVDDVGGVLAKAPHEAQIELFDLLIDGCQEAVRENTDIKGTVLDFFGVAVKPYEVLARVEELQFLAKRIARYKDPIKQYRIQLPYKKPQWSASCGWTETDDARLMVGIHWYGYGNWEKIRLDPKLGLTTKIAPATLGERETFLPRAPNLDNRASALLQKEYAKFSGKSSKAKAGARQTVNNDSSSGTRSMRGRQKDAQEKDDNKSNKDDIQKRKIVEAEAREEGEISESEAETKYRLDKEEKWLEWCSEVLDEEQETLKRLDRLQNTSVNLPKEKVLSRIRKYLQIIGDKIGEVVRQHSESYRQSRKSSRSSRMTMRLWNYVATFSNMSGEHLHDLYLKLSQDLEGGVGPSHGGNFASNPPSKGGNSNQLHPSRNQRPTRSLQYTSDSFHNNENSGSSEAWKRRRRADPDNQFDTQPLYQPPPVMTNGNRLQESSSSAGILGWAPVEMRRYGNERPKRGAHPSHFPAGHGPLL</sequence>
<dbReference type="PROSITE" id="PS51194">
    <property type="entry name" value="HELICASE_CTER"/>
    <property type="match status" value="1"/>
</dbReference>
<dbReference type="Proteomes" id="UP001497457">
    <property type="component" value="Chromosome 5rd"/>
</dbReference>
<dbReference type="EMBL" id="OZ075115">
    <property type="protein sequence ID" value="CAL5061210.1"/>
    <property type="molecule type" value="Genomic_DNA"/>
</dbReference>
<dbReference type="SUPFAM" id="SSF54160">
    <property type="entry name" value="Chromo domain-like"/>
    <property type="match status" value="2"/>
</dbReference>
<feature type="compositionally biased region" description="Polar residues" evidence="11">
    <location>
        <begin position="1437"/>
        <end position="1448"/>
    </location>
</feature>
<evidence type="ECO:0000313" key="15">
    <source>
        <dbReference type="EMBL" id="CAL5061210.1"/>
    </source>
</evidence>
<dbReference type="InterPro" id="IPR016197">
    <property type="entry name" value="Chromo-like_dom_sf"/>
</dbReference>
<dbReference type="GO" id="GO:0016787">
    <property type="term" value="F:hydrolase activity"/>
    <property type="evidence" value="ECO:0007669"/>
    <property type="project" value="UniProtKB-KW"/>
</dbReference>
<dbReference type="Pfam" id="PF00271">
    <property type="entry name" value="Helicase_C"/>
    <property type="match status" value="1"/>
</dbReference>
<keyword evidence="3" id="KW-0677">Repeat</keyword>
<feature type="compositionally biased region" description="Acidic residues" evidence="11">
    <location>
        <begin position="189"/>
        <end position="220"/>
    </location>
</feature>
<feature type="compositionally biased region" description="Acidic residues" evidence="11">
    <location>
        <begin position="235"/>
        <end position="255"/>
    </location>
</feature>
<feature type="domain" description="Helicase C-terminal" evidence="14">
    <location>
        <begin position="906"/>
        <end position="1057"/>
    </location>
</feature>
<evidence type="ECO:0000259" key="14">
    <source>
        <dbReference type="PROSITE" id="PS51194"/>
    </source>
</evidence>
<dbReference type="SMART" id="SM00298">
    <property type="entry name" value="CHROMO"/>
    <property type="match status" value="2"/>
</dbReference>
<dbReference type="CDD" id="cd18660">
    <property type="entry name" value="CD1_tandem"/>
    <property type="match status" value="1"/>
</dbReference>
<dbReference type="PANTHER" id="PTHR45623:SF14">
    <property type="entry name" value="CHROMODOMAIN-HELICASE-DNA-BINDING PROTEIN 1"/>
    <property type="match status" value="1"/>
</dbReference>
<evidence type="ECO:0000256" key="8">
    <source>
        <dbReference type="ARBA" id="ARBA00022853"/>
    </source>
</evidence>
<dbReference type="PROSITE" id="PS50013">
    <property type="entry name" value="CHROMO_2"/>
    <property type="match status" value="2"/>
</dbReference>
<evidence type="ECO:0000256" key="6">
    <source>
        <dbReference type="ARBA" id="ARBA00022806"/>
    </source>
</evidence>
<dbReference type="SMART" id="SM00490">
    <property type="entry name" value="HELICc"/>
    <property type="match status" value="1"/>
</dbReference>
<dbReference type="Gene3D" id="2.40.50.40">
    <property type="match status" value="2"/>
</dbReference>
<evidence type="ECO:0000259" key="12">
    <source>
        <dbReference type="PROSITE" id="PS50013"/>
    </source>
</evidence>
<evidence type="ECO:0000256" key="9">
    <source>
        <dbReference type="ARBA" id="ARBA00023125"/>
    </source>
</evidence>
<reference evidence="15" key="1">
    <citation type="submission" date="2024-10" db="EMBL/GenBank/DDBJ databases">
        <authorList>
            <person name="Ryan C."/>
        </authorList>
    </citation>
    <scope>NUCLEOTIDE SEQUENCE [LARGE SCALE GENOMIC DNA]</scope>
</reference>
<feature type="compositionally biased region" description="Polar residues" evidence="11">
    <location>
        <begin position="161"/>
        <end position="175"/>
    </location>
</feature>
<dbReference type="FunFam" id="3.40.50.10810:FF:000005">
    <property type="entry name" value="Photoperiod-independent early flowering 1"/>
    <property type="match status" value="1"/>
</dbReference>
<evidence type="ECO:0000259" key="13">
    <source>
        <dbReference type="PROSITE" id="PS51192"/>
    </source>
</evidence>
<keyword evidence="6" id="KW-0347">Helicase</keyword>
<dbReference type="PANTHER" id="PTHR45623">
    <property type="entry name" value="CHROMODOMAIN-HELICASE-DNA-BINDING PROTEIN 3-RELATED-RELATED"/>
    <property type="match status" value="1"/>
</dbReference>
<keyword evidence="8" id="KW-0156">Chromatin regulator</keyword>
<feature type="region of interest" description="Disordered" evidence="11">
    <location>
        <begin position="1174"/>
        <end position="1211"/>
    </location>
</feature>
<dbReference type="InterPro" id="IPR056302">
    <property type="entry name" value="CHD1-2/Hrp3_HTH"/>
</dbReference>
<evidence type="ECO:0000256" key="10">
    <source>
        <dbReference type="ARBA" id="ARBA00023242"/>
    </source>
</evidence>
<comment type="subcellular location">
    <subcellularLocation>
        <location evidence="1">Nucleus</location>
    </subcellularLocation>
</comment>